<dbReference type="Pfam" id="PF13499">
    <property type="entry name" value="EF-hand_7"/>
    <property type="match status" value="1"/>
</dbReference>
<evidence type="ECO:0000256" key="1">
    <source>
        <dbReference type="ARBA" id="ARBA00022737"/>
    </source>
</evidence>
<sequence length="176" mass="19952">MAKPSRFISHSDVSRLTIKEPRERDDDSKSFSPSTISRTSSVLMSTSSSINDRNPEIIDQIRDAFTIFDKEFTGSITTEQFSKVLEGLGYTVPEAELVLWIQQLDTDQSGKYQQDIPLHTVVSAGLPHLLADLRSIITNLGEKVTAEDLDEMIREADIDKDYKVSFDEFQRIMSFK</sequence>
<keyword evidence="9" id="KW-1185">Reference proteome</keyword>
<dbReference type="Proteomes" id="UP000682733">
    <property type="component" value="Unassembled WGS sequence"/>
</dbReference>
<feature type="domain" description="EF-hand" evidence="4">
    <location>
        <begin position="144"/>
        <end position="176"/>
    </location>
</feature>
<dbReference type="CDD" id="cd00051">
    <property type="entry name" value="EFh"/>
    <property type="match status" value="1"/>
</dbReference>
<protein>
    <recommendedName>
        <fullName evidence="4">EF-hand domain-containing protein</fullName>
    </recommendedName>
</protein>
<dbReference type="EMBL" id="CAJOBC010085706">
    <property type="protein sequence ID" value="CAF4334631.1"/>
    <property type="molecule type" value="Genomic_DNA"/>
</dbReference>
<dbReference type="AlphaFoldDB" id="A0A815QMD3"/>
<evidence type="ECO:0000259" key="4">
    <source>
        <dbReference type="PROSITE" id="PS50222"/>
    </source>
</evidence>
<keyword evidence="1" id="KW-0677">Repeat</keyword>
<evidence type="ECO:0000256" key="2">
    <source>
        <dbReference type="ARBA" id="ARBA00022837"/>
    </source>
</evidence>
<dbReference type="SMART" id="SM00054">
    <property type="entry name" value="EFh"/>
    <property type="match status" value="2"/>
</dbReference>
<dbReference type="Proteomes" id="UP000681722">
    <property type="component" value="Unassembled WGS sequence"/>
</dbReference>
<dbReference type="InterPro" id="IPR002048">
    <property type="entry name" value="EF_hand_dom"/>
</dbReference>
<dbReference type="InterPro" id="IPR050145">
    <property type="entry name" value="Centrin_CML-like"/>
</dbReference>
<dbReference type="InterPro" id="IPR011992">
    <property type="entry name" value="EF-hand-dom_pair"/>
</dbReference>
<feature type="compositionally biased region" description="Basic and acidic residues" evidence="3">
    <location>
        <begin position="17"/>
        <end position="29"/>
    </location>
</feature>
<keyword evidence="2" id="KW-0106">Calcium</keyword>
<evidence type="ECO:0000313" key="6">
    <source>
        <dbReference type="EMBL" id="CAF1465316.1"/>
    </source>
</evidence>
<evidence type="ECO:0000313" key="8">
    <source>
        <dbReference type="EMBL" id="CAF4334631.1"/>
    </source>
</evidence>
<evidence type="ECO:0000313" key="7">
    <source>
        <dbReference type="EMBL" id="CAF3710767.1"/>
    </source>
</evidence>
<dbReference type="EMBL" id="CAJOBA010004357">
    <property type="protein sequence ID" value="CAF3710767.1"/>
    <property type="molecule type" value="Genomic_DNA"/>
</dbReference>
<organism evidence="6 9">
    <name type="scientific">Didymodactylos carnosus</name>
    <dbReference type="NCBI Taxonomy" id="1234261"/>
    <lineage>
        <taxon>Eukaryota</taxon>
        <taxon>Metazoa</taxon>
        <taxon>Spiralia</taxon>
        <taxon>Gnathifera</taxon>
        <taxon>Rotifera</taxon>
        <taxon>Eurotatoria</taxon>
        <taxon>Bdelloidea</taxon>
        <taxon>Philodinida</taxon>
        <taxon>Philodinidae</taxon>
        <taxon>Didymodactylos</taxon>
    </lineage>
</organism>
<dbReference type="Proteomes" id="UP000677228">
    <property type="component" value="Unassembled WGS sequence"/>
</dbReference>
<name>A0A815QMD3_9BILA</name>
<comment type="caution">
    <text evidence="6">The sequence shown here is derived from an EMBL/GenBank/DDBJ whole genome shotgun (WGS) entry which is preliminary data.</text>
</comment>
<dbReference type="GO" id="GO:0005509">
    <property type="term" value="F:calcium ion binding"/>
    <property type="evidence" value="ECO:0007669"/>
    <property type="project" value="InterPro"/>
</dbReference>
<dbReference type="FunFam" id="1.10.238.10:FF:000003">
    <property type="entry name" value="Calmodulin A"/>
    <property type="match status" value="1"/>
</dbReference>
<dbReference type="EMBL" id="CAJNOQ010020241">
    <property type="protein sequence ID" value="CAF1465316.1"/>
    <property type="molecule type" value="Genomic_DNA"/>
</dbReference>
<feature type="domain" description="EF-hand" evidence="4">
    <location>
        <begin position="56"/>
        <end position="91"/>
    </location>
</feature>
<dbReference type="Pfam" id="PF13833">
    <property type="entry name" value="EF-hand_8"/>
    <property type="match status" value="1"/>
</dbReference>
<evidence type="ECO:0000256" key="3">
    <source>
        <dbReference type="SAM" id="MobiDB-lite"/>
    </source>
</evidence>
<dbReference type="PROSITE" id="PS50222">
    <property type="entry name" value="EF_HAND_2"/>
    <property type="match status" value="2"/>
</dbReference>
<proteinExistence type="predicted"/>
<evidence type="ECO:0000313" key="9">
    <source>
        <dbReference type="Proteomes" id="UP000663829"/>
    </source>
</evidence>
<dbReference type="EMBL" id="CAJNOK010004354">
    <property type="protein sequence ID" value="CAF0934929.1"/>
    <property type="molecule type" value="Genomic_DNA"/>
</dbReference>
<reference evidence="6" key="1">
    <citation type="submission" date="2021-02" db="EMBL/GenBank/DDBJ databases">
        <authorList>
            <person name="Nowell W R."/>
        </authorList>
    </citation>
    <scope>NUCLEOTIDE SEQUENCE</scope>
</reference>
<feature type="region of interest" description="Disordered" evidence="3">
    <location>
        <begin position="1"/>
        <end position="35"/>
    </location>
</feature>
<gene>
    <name evidence="6" type="ORF">GPM918_LOCUS35248</name>
    <name evidence="5" type="ORF">OVA965_LOCUS11331</name>
    <name evidence="8" type="ORF">SRO942_LOCUS35966</name>
    <name evidence="7" type="ORF">TMI583_LOCUS11329</name>
</gene>
<dbReference type="SUPFAM" id="SSF47473">
    <property type="entry name" value="EF-hand"/>
    <property type="match status" value="1"/>
</dbReference>
<evidence type="ECO:0000313" key="5">
    <source>
        <dbReference type="EMBL" id="CAF0934929.1"/>
    </source>
</evidence>
<dbReference type="Proteomes" id="UP000663829">
    <property type="component" value="Unassembled WGS sequence"/>
</dbReference>
<accession>A0A815QMD3</accession>
<dbReference type="OrthoDB" id="10022653at2759"/>
<dbReference type="PANTHER" id="PTHR23050">
    <property type="entry name" value="CALCIUM BINDING PROTEIN"/>
    <property type="match status" value="1"/>
</dbReference>
<dbReference type="Gene3D" id="1.10.238.10">
    <property type="entry name" value="EF-hand"/>
    <property type="match status" value="2"/>
</dbReference>